<feature type="region of interest" description="Disordered" evidence="1">
    <location>
        <begin position="551"/>
        <end position="577"/>
    </location>
</feature>
<feature type="domain" description="AsmA" evidence="3">
    <location>
        <begin position="8"/>
        <end position="769"/>
    </location>
</feature>
<protein>
    <submittedName>
        <fullName evidence="4">AsmA family protein</fullName>
    </submittedName>
</protein>
<evidence type="ECO:0000259" key="3">
    <source>
        <dbReference type="Pfam" id="PF05170"/>
    </source>
</evidence>
<dbReference type="InterPro" id="IPR007844">
    <property type="entry name" value="AsmA"/>
</dbReference>
<organism evidence="4 5">
    <name type="scientific">Yanghanlia caeni</name>
    <dbReference type="NCBI Taxonomy" id="3064283"/>
    <lineage>
        <taxon>Bacteria</taxon>
        <taxon>Pseudomonadati</taxon>
        <taxon>Pseudomonadota</taxon>
        <taxon>Betaproteobacteria</taxon>
        <taxon>Burkholderiales</taxon>
        <taxon>Alcaligenaceae</taxon>
        <taxon>Yanghanlia</taxon>
    </lineage>
</organism>
<feature type="compositionally biased region" description="Low complexity" evidence="1">
    <location>
        <begin position="567"/>
        <end position="577"/>
    </location>
</feature>
<dbReference type="Pfam" id="PF05170">
    <property type="entry name" value="AsmA"/>
    <property type="match status" value="1"/>
</dbReference>
<accession>A0ABU1D8W4</accession>
<sequence>MKVWLKRILIGLVCAFLVALVGIAIFLLTFDPNAYKNKLQEIVYARYERTLTIDGDIELSLFPRIGLSVQQVSLSDRGSSDLFASVESARLAVAIWPLMFNRLVVDHVAVSGFRAWLVRDSDGNYNFRDLLSARKTAALPAPDLASPLTALAGTVGAAQAVVSAAAGKPASAADLDTAGQAELPQPLGFEAAGRAAPQQGATDLHIDIAGLTLRNGQLHLHDKKNGYVGHITNLELNTGRMTADQPFDLAFRGRLLGSFPTADARFEGQALVKFNTDQKTYSAQRVNVQVNGLLGELQAKSVGLRGNLAYSEYSQMFSAAGLDFAVQGEVLGPQPVKNLEATLAVPQLKLDRSQAELHVEKLSLRVRGLRPDDTFQMGLDAPSLLVSPDSAGGEPLTATLQLEDKQERVALVLGMSGLGGNASALTLKELKLDGRIQSGEQRVQVNMTSPASWKVFEERGALSAMRGDVRIEHPALPGGTFEFPFIGSVSADLQKGDIRSDLDAVLSGSKLGLSLGVQGLDRPQVSFALQADQLDFNTLFPAASSVVAPDSPAAEAGKKAEKPAEPAPAAEARPADEAPAPARVFDLSFLESVDLSGKVEVGQLKVQALEAEAFKATVRAVEGKLSITDVQAQLYDGLLAGQLSATAANDMALDMSLSDIAMEPFVQALSGKNVVSGVGTLRAHLKSRGMTLPALTAALDGALQLRVRDGAVRGIDVAQTLRQVQDLVRSVTTGDMNNAPLAFNVGAQTAFSALDADLGITKGQATVQKLNLASPAVRATQGKPANIDLVNRQLDVMVNLRVSGSATAARDLREMRGVTVPLRVSGPFAQPSYQVQWNEIAGAAVREAVKSGLLELLGNQLDSALPEVAPPVSPSAQPAPGPAPAAPKDPVRSLGEALKGLLGQ</sequence>
<keyword evidence="5" id="KW-1185">Reference proteome</keyword>
<feature type="compositionally biased region" description="Pro residues" evidence="1">
    <location>
        <begin position="868"/>
        <end position="887"/>
    </location>
</feature>
<feature type="region of interest" description="Disordered" evidence="1">
    <location>
        <begin position="867"/>
        <end position="904"/>
    </location>
</feature>
<dbReference type="Proteomes" id="UP001232156">
    <property type="component" value="Unassembled WGS sequence"/>
</dbReference>
<reference evidence="4 5" key="1">
    <citation type="submission" date="2023-08" db="EMBL/GenBank/DDBJ databases">
        <title>Alcaligenaceae gen. nov., a novel taxon isolated from the sludge of Yixing Pesticide Factory.</title>
        <authorList>
            <person name="Ruan L."/>
        </authorList>
    </citation>
    <scope>NUCLEOTIDE SEQUENCE [LARGE SCALE GENOMIC DNA]</scope>
    <source>
        <strain evidence="4 5">LG-2</strain>
    </source>
</reference>
<dbReference type="InterPro" id="IPR052894">
    <property type="entry name" value="AsmA-related"/>
</dbReference>
<evidence type="ECO:0000313" key="4">
    <source>
        <dbReference type="EMBL" id="MDR4126850.1"/>
    </source>
</evidence>
<keyword evidence="2" id="KW-1133">Transmembrane helix</keyword>
<comment type="caution">
    <text evidence="4">The sequence shown here is derived from an EMBL/GenBank/DDBJ whole genome shotgun (WGS) entry which is preliminary data.</text>
</comment>
<dbReference type="EMBL" id="JAUZQE010000039">
    <property type="protein sequence ID" value="MDR4126850.1"/>
    <property type="molecule type" value="Genomic_DNA"/>
</dbReference>
<keyword evidence="2" id="KW-0812">Transmembrane</keyword>
<dbReference type="PANTHER" id="PTHR30441:SF4">
    <property type="entry name" value="PROTEIN ASMA"/>
    <property type="match status" value="1"/>
</dbReference>
<name>A0ABU1D8W4_9BURK</name>
<dbReference type="RefSeq" id="WP_347287479.1">
    <property type="nucleotide sequence ID" value="NZ_JAUZQE010000039.1"/>
</dbReference>
<dbReference type="PANTHER" id="PTHR30441">
    <property type="entry name" value="DUF748 DOMAIN-CONTAINING PROTEIN"/>
    <property type="match status" value="1"/>
</dbReference>
<evidence type="ECO:0000256" key="2">
    <source>
        <dbReference type="SAM" id="Phobius"/>
    </source>
</evidence>
<evidence type="ECO:0000256" key="1">
    <source>
        <dbReference type="SAM" id="MobiDB-lite"/>
    </source>
</evidence>
<keyword evidence="2" id="KW-0472">Membrane</keyword>
<feature type="transmembrane region" description="Helical" evidence="2">
    <location>
        <begin position="7"/>
        <end position="30"/>
    </location>
</feature>
<proteinExistence type="predicted"/>
<gene>
    <name evidence="4" type="ORF">Q8947_12760</name>
</gene>
<evidence type="ECO:0000313" key="5">
    <source>
        <dbReference type="Proteomes" id="UP001232156"/>
    </source>
</evidence>